<keyword evidence="2" id="KW-0677">Repeat</keyword>
<dbReference type="PROSITE" id="PS50225">
    <property type="entry name" value="SOCS"/>
    <property type="match status" value="1"/>
</dbReference>
<evidence type="ECO:0000256" key="1">
    <source>
        <dbReference type="ARBA" id="ARBA00022574"/>
    </source>
</evidence>
<feature type="repeat" description="WD" evidence="4">
    <location>
        <begin position="273"/>
        <end position="305"/>
    </location>
</feature>
<dbReference type="InterPro" id="IPR001680">
    <property type="entry name" value="WD40_rpt"/>
</dbReference>
<evidence type="ECO:0000313" key="7">
    <source>
        <dbReference type="Proteomes" id="UP001634394"/>
    </source>
</evidence>
<dbReference type="Gene3D" id="1.10.750.20">
    <property type="entry name" value="SOCS box"/>
    <property type="match status" value="1"/>
</dbReference>
<feature type="domain" description="SOCS box" evidence="5">
    <location>
        <begin position="405"/>
        <end position="444"/>
    </location>
</feature>
<dbReference type="Proteomes" id="UP001634394">
    <property type="component" value="Unassembled WGS sequence"/>
</dbReference>
<sequence>MTNSLMTRDTQEPKSFQAIDPENIDPAVKCDELKALNHYAEAQKETWSVAWAPDCSYFAWSCGNHIVQLLPWDRDNNCILRGQEDETHTIQQEDDDIFNNTPLRSHLNCADSKNKKNNSCQRRRFILNCKDCVWSLAFGTGTSSVDISIRRFFLFEKDLILATGLALGQIKLWSAYKGELLIKLIDHQNVVRDLSFAPNGSLILVSASNDYTIKFWDLNRDGNMFKTLKFTPCSAFVFSCKWSPNSKQIAAVGGNRSVFIWNAHDLNSPPRKLSGHLHTVYSCNFSPDGALLATASFDTTAIIWDPFTGDALLHLGHMCPPPHLIYAGGENGHFVRGVTFLTDCLHVATVCDDGYMRYWNLYDIQNPVMIAAKNNLLCCASSPNGAVVSVGTREGEVSFYKVPHEVPTLLHLCRMAIRQNVPSTEVDRLYLPIKIKEYLKYHTI</sequence>
<organism evidence="6 7">
    <name type="scientific">Sinanodonta woodiana</name>
    <name type="common">Chinese pond mussel</name>
    <name type="synonym">Anodonta woodiana</name>
    <dbReference type="NCBI Taxonomy" id="1069815"/>
    <lineage>
        <taxon>Eukaryota</taxon>
        <taxon>Metazoa</taxon>
        <taxon>Spiralia</taxon>
        <taxon>Lophotrochozoa</taxon>
        <taxon>Mollusca</taxon>
        <taxon>Bivalvia</taxon>
        <taxon>Autobranchia</taxon>
        <taxon>Heteroconchia</taxon>
        <taxon>Palaeoheterodonta</taxon>
        <taxon>Unionida</taxon>
        <taxon>Unionoidea</taxon>
        <taxon>Unionidae</taxon>
        <taxon>Unioninae</taxon>
        <taxon>Sinanodonta</taxon>
    </lineage>
</organism>
<dbReference type="SMART" id="SM00969">
    <property type="entry name" value="SOCS_box"/>
    <property type="match status" value="1"/>
</dbReference>
<dbReference type="SUPFAM" id="SSF50978">
    <property type="entry name" value="WD40 repeat-like"/>
    <property type="match status" value="1"/>
</dbReference>
<dbReference type="SMART" id="SM00253">
    <property type="entry name" value="SOCS"/>
    <property type="match status" value="1"/>
</dbReference>
<dbReference type="InterPro" id="IPR051983">
    <property type="entry name" value="WSB_SOCS-box_domain"/>
</dbReference>
<dbReference type="InterPro" id="IPR001496">
    <property type="entry name" value="SOCS_box"/>
</dbReference>
<comment type="caution">
    <text evidence="6">The sequence shown here is derived from an EMBL/GenBank/DDBJ whole genome shotgun (WGS) entry which is preliminary data.</text>
</comment>
<dbReference type="Pfam" id="PF07525">
    <property type="entry name" value="SOCS_box"/>
    <property type="match status" value="1"/>
</dbReference>
<dbReference type="Gene3D" id="2.130.10.10">
    <property type="entry name" value="YVTN repeat-like/Quinoprotein amine dehydrogenase"/>
    <property type="match status" value="2"/>
</dbReference>
<dbReference type="InterPro" id="IPR015943">
    <property type="entry name" value="WD40/YVTN_repeat-like_dom_sf"/>
</dbReference>
<keyword evidence="3" id="KW-0833">Ubl conjugation pathway</keyword>
<evidence type="ECO:0000256" key="3">
    <source>
        <dbReference type="ARBA" id="ARBA00022786"/>
    </source>
</evidence>
<feature type="repeat" description="WD" evidence="4">
    <location>
        <begin position="184"/>
        <end position="226"/>
    </location>
</feature>
<keyword evidence="7" id="KW-1185">Reference proteome</keyword>
<dbReference type="AlphaFoldDB" id="A0ABD3V5W7"/>
<dbReference type="PROSITE" id="PS00678">
    <property type="entry name" value="WD_REPEATS_1"/>
    <property type="match status" value="1"/>
</dbReference>
<gene>
    <name evidence="6" type="ORF">ACJMK2_011162</name>
</gene>
<dbReference type="InterPro" id="IPR036322">
    <property type="entry name" value="WD40_repeat_dom_sf"/>
</dbReference>
<name>A0ABD3V5W7_SINWO</name>
<dbReference type="SMART" id="SM00320">
    <property type="entry name" value="WD40"/>
    <property type="match status" value="6"/>
</dbReference>
<dbReference type="InterPro" id="IPR019775">
    <property type="entry name" value="WD40_repeat_CS"/>
</dbReference>
<reference evidence="6 7" key="1">
    <citation type="submission" date="2024-11" db="EMBL/GenBank/DDBJ databases">
        <title>Chromosome-level genome assembly of the freshwater bivalve Anodonta woodiana.</title>
        <authorList>
            <person name="Chen X."/>
        </authorList>
    </citation>
    <scope>NUCLEOTIDE SEQUENCE [LARGE SCALE GENOMIC DNA]</scope>
    <source>
        <strain evidence="6">MN2024</strain>
        <tissue evidence="6">Gills</tissue>
    </source>
</reference>
<protein>
    <recommendedName>
        <fullName evidence="5">SOCS box domain-containing protein</fullName>
    </recommendedName>
</protein>
<dbReference type="EMBL" id="JBJQND010000013">
    <property type="protein sequence ID" value="KAL3856396.1"/>
    <property type="molecule type" value="Genomic_DNA"/>
</dbReference>
<dbReference type="EMBL" id="JBJQND010000013">
    <property type="protein sequence ID" value="KAL3856397.1"/>
    <property type="molecule type" value="Genomic_DNA"/>
</dbReference>
<evidence type="ECO:0000259" key="5">
    <source>
        <dbReference type="PROSITE" id="PS50225"/>
    </source>
</evidence>
<evidence type="ECO:0000256" key="2">
    <source>
        <dbReference type="ARBA" id="ARBA00022737"/>
    </source>
</evidence>
<evidence type="ECO:0000256" key="4">
    <source>
        <dbReference type="PROSITE-ProRule" id="PRU00221"/>
    </source>
</evidence>
<evidence type="ECO:0000313" key="6">
    <source>
        <dbReference type="EMBL" id="KAL3856396.1"/>
    </source>
</evidence>
<dbReference type="PANTHER" id="PTHR15622">
    <property type="entry name" value="WD40 REPEAT PROTEIN"/>
    <property type="match status" value="1"/>
</dbReference>
<dbReference type="PANTHER" id="PTHR15622:SF2">
    <property type="entry name" value="U4_U6 SMALL NUCLEAR RIBONUCLEOPROTEIN PRP4"/>
    <property type="match status" value="1"/>
</dbReference>
<dbReference type="PROSITE" id="PS50294">
    <property type="entry name" value="WD_REPEATS_REGION"/>
    <property type="match status" value="2"/>
</dbReference>
<keyword evidence="1 4" id="KW-0853">WD repeat</keyword>
<dbReference type="Pfam" id="PF00400">
    <property type="entry name" value="WD40"/>
    <property type="match status" value="4"/>
</dbReference>
<dbReference type="PROSITE" id="PS50082">
    <property type="entry name" value="WD_REPEATS_2"/>
    <property type="match status" value="2"/>
</dbReference>
<accession>A0ABD3V5W7</accession>
<dbReference type="SUPFAM" id="SSF158235">
    <property type="entry name" value="SOCS box-like"/>
    <property type="match status" value="1"/>
</dbReference>
<proteinExistence type="predicted"/>
<dbReference type="InterPro" id="IPR036036">
    <property type="entry name" value="SOCS_box-like_dom_sf"/>
</dbReference>